<evidence type="ECO:0000313" key="6">
    <source>
        <dbReference type="Proteomes" id="UP000823046"/>
    </source>
</evidence>
<dbReference type="InterPro" id="IPR036603">
    <property type="entry name" value="RBP11-like"/>
</dbReference>
<sequence length="85" mass="9591">MITERENMAQSNPISATQMTFTLPNEDHTIGNAIRALLIRKPCVEFAGYSMPHPTLNEINLRIQTTGTVTLNPFLLCSFQRVEIE</sequence>
<dbReference type="PANTHER" id="PTHR13946:SF28">
    <property type="entry name" value="DNA-DIRECTED RNA POLYMERASES I AND III SUBUNIT RPAC2"/>
    <property type="match status" value="1"/>
</dbReference>
<dbReference type="InterPro" id="IPR008193">
    <property type="entry name" value="RNA_pol_Rpb11_13-16kDa_CS"/>
</dbReference>
<comment type="caution">
    <text evidence="5">The sequence shown here is derived from an EMBL/GenBank/DDBJ whole genome shotgun (WGS) entry which is preliminary data.</text>
</comment>
<name>A0ABQ7JGF9_9APIC</name>
<reference evidence="5 6" key="1">
    <citation type="journal article" date="2020" name="bioRxiv">
        <title>Metabolic contributions of an alphaproteobacterial endosymbiont in the apicomplexan Cardiosporidium cionae.</title>
        <authorList>
            <person name="Hunter E.S."/>
            <person name="Paight C.J."/>
            <person name="Lane C.E."/>
        </authorList>
    </citation>
    <scope>NUCLEOTIDE SEQUENCE [LARGE SCALE GENOMIC DNA]</scope>
    <source>
        <strain evidence="5">ESH_2018</strain>
    </source>
</reference>
<comment type="similarity">
    <text evidence="3">Belongs to the archaeal Rpo11/eukaryotic RPB11/RPC19 RNA polymerase subunit family.</text>
</comment>
<evidence type="ECO:0000313" key="5">
    <source>
        <dbReference type="EMBL" id="KAF8822959.1"/>
    </source>
</evidence>
<evidence type="ECO:0000256" key="1">
    <source>
        <dbReference type="ARBA" id="ARBA00022478"/>
    </source>
</evidence>
<dbReference type="GO" id="GO:0000428">
    <property type="term" value="C:DNA-directed RNA polymerase complex"/>
    <property type="evidence" value="ECO:0007669"/>
    <property type="project" value="UniProtKB-KW"/>
</dbReference>
<feature type="domain" description="DNA-directed RNA polymerase RBP11-like dimerisation" evidence="4">
    <location>
        <begin position="19"/>
        <end position="72"/>
    </location>
</feature>
<dbReference type="Proteomes" id="UP000823046">
    <property type="component" value="Unassembled WGS sequence"/>
</dbReference>
<evidence type="ECO:0000256" key="3">
    <source>
        <dbReference type="ARBA" id="ARBA00025751"/>
    </source>
</evidence>
<dbReference type="Pfam" id="PF13656">
    <property type="entry name" value="RNA_pol_L_2"/>
    <property type="match status" value="1"/>
</dbReference>
<dbReference type="Gene3D" id="3.30.1360.10">
    <property type="entry name" value="RNA polymerase, RBP11-like subunit"/>
    <property type="match status" value="1"/>
</dbReference>
<evidence type="ECO:0000256" key="2">
    <source>
        <dbReference type="ARBA" id="ARBA00023163"/>
    </source>
</evidence>
<protein>
    <submittedName>
        <fullName evidence="5">Dna-directed Rna polymerase II RPB11A</fullName>
    </submittedName>
</protein>
<keyword evidence="2" id="KW-0804">Transcription</keyword>
<proteinExistence type="inferred from homology"/>
<dbReference type="SUPFAM" id="SSF55257">
    <property type="entry name" value="RBP11-like subunits of RNA polymerase"/>
    <property type="match status" value="1"/>
</dbReference>
<organism evidence="5 6">
    <name type="scientific">Cardiosporidium cionae</name>
    <dbReference type="NCBI Taxonomy" id="476202"/>
    <lineage>
        <taxon>Eukaryota</taxon>
        <taxon>Sar</taxon>
        <taxon>Alveolata</taxon>
        <taxon>Apicomplexa</taxon>
        <taxon>Aconoidasida</taxon>
        <taxon>Nephromycida</taxon>
        <taxon>Cardiosporidium</taxon>
    </lineage>
</organism>
<keyword evidence="6" id="KW-1185">Reference proteome</keyword>
<dbReference type="PANTHER" id="PTHR13946">
    <property type="entry name" value="DNA-DIRECTED RNA POLYMERASE I,II,III"/>
    <property type="match status" value="1"/>
</dbReference>
<evidence type="ECO:0000259" key="4">
    <source>
        <dbReference type="Pfam" id="PF13656"/>
    </source>
</evidence>
<accession>A0ABQ7JGF9</accession>
<keyword evidence="1 5" id="KW-0240">DNA-directed RNA polymerase</keyword>
<dbReference type="EMBL" id="JADAQX010000011">
    <property type="protein sequence ID" value="KAF8822959.1"/>
    <property type="molecule type" value="Genomic_DNA"/>
</dbReference>
<dbReference type="PROSITE" id="PS01154">
    <property type="entry name" value="RNA_POL_L_13KD"/>
    <property type="match status" value="1"/>
</dbReference>
<gene>
    <name evidence="5" type="primary">POLR2J</name>
    <name evidence="5" type="ORF">IE077_004307</name>
</gene>
<dbReference type="InterPro" id="IPR009025">
    <property type="entry name" value="RBP11-like_dimer"/>
</dbReference>